<evidence type="ECO:0000259" key="1">
    <source>
        <dbReference type="Pfam" id="PF13456"/>
    </source>
</evidence>
<dbReference type="Pfam" id="PF13456">
    <property type="entry name" value="RVT_3"/>
    <property type="match status" value="1"/>
</dbReference>
<dbReference type="InterPro" id="IPR053151">
    <property type="entry name" value="RNase_H-like"/>
</dbReference>
<dbReference type="InterPro" id="IPR044730">
    <property type="entry name" value="RNase_H-like_dom_plant"/>
</dbReference>
<reference evidence="2 3" key="1">
    <citation type="journal article" date="2019" name="Genome Biol. Evol.">
        <title>Insights into the evolution of the New World diploid cottons (Gossypium, subgenus Houzingenia) based on genome sequencing.</title>
        <authorList>
            <person name="Grover C.E."/>
            <person name="Arick M.A. 2nd"/>
            <person name="Thrash A."/>
            <person name="Conover J.L."/>
            <person name="Sanders W.S."/>
            <person name="Peterson D.G."/>
            <person name="Frelichowski J.E."/>
            <person name="Scheffler J.A."/>
            <person name="Scheffler B.E."/>
            <person name="Wendel J.F."/>
        </authorList>
    </citation>
    <scope>NUCLEOTIDE SEQUENCE [LARGE SCALE GENOMIC DNA]</scope>
    <source>
        <strain evidence="2">0</strain>
        <tissue evidence="2">Leaf</tissue>
    </source>
</reference>
<dbReference type="GO" id="GO:0003676">
    <property type="term" value="F:nucleic acid binding"/>
    <property type="evidence" value="ECO:0007669"/>
    <property type="project" value="InterPro"/>
</dbReference>
<name>A0A7J9GWB3_9ROSI</name>
<dbReference type="InterPro" id="IPR002156">
    <property type="entry name" value="RNaseH_domain"/>
</dbReference>
<protein>
    <recommendedName>
        <fullName evidence="1">RNase H type-1 domain-containing protein</fullName>
    </recommendedName>
</protein>
<gene>
    <name evidence="2" type="ORF">Gohar_011762</name>
</gene>
<evidence type="ECO:0000313" key="3">
    <source>
        <dbReference type="Proteomes" id="UP000593560"/>
    </source>
</evidence>
<dbReference type="Gene3D" id="3.30.420.10">
    <property type="entry name" value="Ribonuclease H-like superfamily/Ribonuclease H"/>
    <property type="match status" value="1"/>
</dbReference>
<dbReference type="PANTHER" id="PTHR47723">
    <property type="entry name" value="OS05G0353850 PROTEIN"/>
    <property type="match status" value="1"/>
</dbReference>
<sequence>KQGYDEVIIQSDNLENVISISESKFGSPKNSLIRRIQQILAFKENWSLNYVPRETNRVADALAKMALSSVESLHIFEDPPLEIKEILKDDNSFDNLFMIYSM</sequence>
<comment type="caution">
    <text evidence="2">The sequence shown here is derived from an EMBL/GenBank/DDBJ whole genome shotgun (WGS) entry which is preliminary data.</text>
</comment>
<dbReference type="GO" id="GO:0004523">
    <property type="term" value="F:RNA-DNA hybrid ribonuclease activity"/>
    <property type="evidence" value="ECO:0007669"/>
    <property type="project" value="InterPro"/>
</dbReference>
<dbReference type="InterPro" id="IPR036397">
    <property type="entry name" value="RNaseH_sf"/>
</dbReference>
<feature type="non-terminal residue" evidence="2">
    <location>
        <position position="1"/>
    </location>
</feature>
<organism evidence="2 3">
    <name type="scientific">Gossypium harknessii</name>
    <dbReference type="NCBI Taxonomy" id="34285"/>
    <lineage>
        <taxon>Eukaryota</taxon>
        <taxon>Viridiplantae</taxon>
        <taxon>Streptophyta</taxon>
        <taxon>Embryophyta</taxon>
        <taxon>Tracheophyta</taxon>
        <taxon>Spermatophyta</taxon>
        <taxon>Magnoliopsida</taxon>
        <taxon>eudicotyledons</taxon>
        <taxon>Gunneridae</taxon>
        <taxon>Pentapetalae</taxon>
        <taxon>rosids</taxon>
        <taxon>malvids</taxon>
        <taxon>Malvales</taxon>
        <taxon>Malvaceae</taxon>
        <taxon>Malvoideae</taxon>
        <taxon>Gossypium</taxon>
    </lineage>
</organism>
<evidence type="ECO:0000313" key="2">
    <source>
        <dbReference type="EMBL" id="MBA0801394.1"/>
    </source>
</evidence>
<dbReference type="CDD" id="cd06222">
    <property type="entry name" value="RNase_H_like"/>
    <property type="match status" value="1"/>
</dbReference>
<feature type="domain" description="RNase H type-1" evidence="1">
    <location>
        <begin position="1"/>
        <end position="66"/>
    </location>
</feature>
<dbReference type="EMBL" id="JABFAD010000006">
    <property type="protein sequence ID" value="MBA0801394.1"/>
    <property type="molecule type" value="Genomic_DNA"/>
</dbReference>
<keyword evidence="3" id="KW-1185">Reference proteome</keyword>
<proteinExistence type="predicted"/>
<dbReference type="Proteomes" id="UP000593560">
    <property type="component" value="Unassembled WGS sequence"/>
</dbReference>
<accession>A0A7J9GWB3</accession>
<dbReference type="PANTHER" id="PTHR47723:SF24">
    <property type="entry name" value="RNASE H TYPE-1 DOMAIN-CONTAINING PROTEIN"/>
    <property type="match status" value="1"/>
</dbReference>
<dbReference type="OrthoDB" id="977397at2759"/>
<dbReference type="AlphaFoldDB" id="A0A7J9GWB3"/>